<gene>
    <name evidence="2" type="ORF">EXN66_Car019829</name>
</gene>
<dbReference type="AlphaFoldDB" id="A0A6G1QN86"/>
<evidence type="ECO:0000313" key="3">
    <source>
        <dbReference type="Proteomes" id="UP000503349"/>
    </source>
</evidence>
<feature type="compositionally biased region" description="Polar residues" evidence="1">
    <location>
        <begin position="1"/>
        <end position="10"/>
    </location>
</feature>
<evidence type="ECO:0000313" key="2">
    <source>
        <dbReference type="EMBL" id="KAF3704141.1"/>
    </source>
</evidence>
<evidence type="ECO:0000256" key="1">
    <source>
        <dbReference type="SAM" id="MobiDB-lite"/>
    </source>
</evidence>
<accession>A0A6G1QN86</accession>
<protein>
    <submittedName>
        <fullName evidence="2">Uncharacterized protein</fullName>
    </submittedName>
</protein>
<organism evidence="2 3">
    <name type="scientific">Channa argus</name>
    <name type="common">Northern snakehead</name>
    <name type="synonym">Ophicephalus argus</name>
    <dbReference type="NCBI Taxonomy" id="215402"/>
    <lineage>
        <taxon>Eukaryota</taxon>
        <taxon>Metazoa</taxon>
        <taxon>Chordata</taxon>
        <taxon>Craniata</taxon>
        <taxon>Vertebrata</taxon>
        <taxon>Euteleostomi</taxon>
        <taxon>Actinopterygii</taxon>
        <taxon>Neopterygii</taxon>
        <taxon>Teleostei</taxon>
        <taxon>Neoteleostei</taxon>
        <taxon>Acanthomorphata</taxon>
        <taxon>Anabantaria</taxon>
        <taxon>Anabantiformes</taxon>
        <taxon>Channoidei</taxon>
        <taxon>Channidae</taxon>
        <taxon>Channa</taxon>
    </lineage>
</organism>
<dbReference type="Proteomes" id="UP000503349">
    <property type="component" value="Chromosome 20"/>
</dbReference>
<sequence>MCLTKQTLKGDTQDQEHGQESGRKAPFEASLSNLSSSEPIHLKYIAYFEPSRNHITVMLHNSSLIYASN</sequence>
<feature type="compositionally biased region" description="Basic and acidic residues" evidence="1">
    <location>
        <begin position="11"/>
        <end position="26"/>
    </location>
</feature>
<reference evidence="3" key="2">
    <citation type="submission" date="2019-02" db="EMBL/GenBank/DDBJ databases">
        <title>Opniocepnalus argus Var Kimnra genome.</title>
        <authorList>
            <person name="Zhou C."/>
            <person name="Xiao S."/>
        </authorList>
    </citation>
    <scope>NUCLEOTIDE SEQUENCE [LARGE SCALE GENOMIC DNA]</scope>
</reference>
<dbReference type="EMBL" id="CM015731">
    <property type="protein sequence ID" value="KAF3704141.1"/>
    <property type="molecule type" value="Genomic_DNA"/>
</dbReference>
<proteinExistence type="predicted"/>
<name>A0A6G1QN86_CHAAH</name>
<feature type="region of interest" description="Disordered" evidence="1">
    <location>
        <begin position="1"/>
        <end position="30"/>
    </location>
</feature>
<reference evidence="2 3" key="1">
    <citation type="submission" date="2019-02" db="EMBL/GenBank/DDBJ databases">
        <title>Opniocepnalus argus genome.</title>
        <authorList>
            <person name="Zhou C."/>
            <person name="Xiao S."/>
        </authorList>
    </citation>
    <scope>NUCLEOTIDE SEQUENCE [LARGE SCALE GENOMIC DNA]</scope>
    <source>
        <strain evidence="2">OARG1902GOOAL</strain>
        <tissue evidence="2">Muscle</tissue>
    </source>
</reference>
<keyword evidence="3" id="KW-1185">Reference proteome</keyword>